<gene>
    <name evidence="1" type="ORF">GCM10011402_31480</name>
</gene>
<dbReference type="SUPFAM" id="SSF46689">
    <property type="entry name" value="Homeodomain-like"/>
    <property type="match status" value="1"/>
</dbReference>
<sequence>MGLLLISERELQRIEVVAQVLDGSLRSATAASLLGVSQRQVQRQLGQVRDKGAMAVRHKLRGRPSNIRISALKRDYILSLIRSVYPDFGPTLAAEKLAERHGIRISSESLRQ</sequence>
<evidence type="ECO:0000313" key="2">
    <source>
        <dbReference type="Proteomes" id="UP000640509"/>
    </source>
</evidence>
<dbReference type="RefSeq" id="WP_188716283.1">
    <property type="nucleotide sequence ID" value="NZ_BMIV01000014.1"/>
</dbReference>
<proteinExistence type="predicted"/>
<evidence type="ECO:0000313" key="1">
    <source>
        <dbReference type="EMBL" id="GGF76414.1"/>
    </source>
</evidence>
<organism evidence="1 2">
    <name type="scientific">Paracoccus acridae</name>
    <dbReference type="NCBI Taxonomy" id="1795310"/>
    <lineage>
        <taxon>Bacteria</taxon>
        <taxon>Pseudomonadati</taxon>
        <taxon>Pseudomonadota</taxon>
        <taxon>Alphaproteobacteria</taxon>
        <taxon>Rhodobacterales</taxon>
        <taxon>Paracoccaceae</taxon>
        <taxon>Paracoccus</taxon>
    </lineage>
</organism>
<dbReference type="Pfam" id="PF13551">
    <property type="entry name" value="HTH_29"/>
    <property type="match status" value="1"/>
</dbReference>
<evidence type="ECO:0008006" key="3">
    <source>
        <dbReference type="Google" id="ProtNLM"/>
    </source>
</evidence>
<keyword evidence="2" id="KW-1185">Reference proteome</keyword>
<dbReference type="InterPro" id="IPR009057">
    <property type="entry name" value="Homeodomain-like_sf"/>
</dbReference>
<protein>
    <recommendedName>
        <fullName evidence="3">Transposase</fullName>
    </recommendedName>
</protein>
<accession>A0ABQ1VMS1</accession>
<name>A0ABQ1VMS1_9RHOB</name>
<comment type="caution">
    <text evidence="1">The sequence shown here is derived from an EMBL/GenBank/DDBJ whole genome shotgun (WGS) entry which is preliminary data.</text>
</comment>
<dbReference type="EMBL" id="BMIV01000014">
    <property type="protein sequence ID" value="GGF76414.1"/>
    <property type="molecule type" value="Genomic_DNA"/>
</dbReference>
<dbReference type="Proteomes" id="UP000640509">
    <property type="component" value="Unassembled WGS sequence"/>
</dbReference>
<reference evidence="2" key="1">
    <citation type="journal article" date="2019" name="Int. J. Syst. Evol. Microbiol.">
        <title>The Global Catalogue of Microorganisms (GCM) 10K type strain sequencing project: providing services to taxonomists for standard genome sequencing and annotation.</title>
        <authorList>
            <consortium name="The Broad Institute Genomics Platform"/>
            <consortium name="The Broad Institute Genome Sequencing Center for Infectious Disease"/>
            <person name="Wu L."/>
            <person name="Ma J."/>
        </authorList>
    </citation>
    <scope>NUCLEOTIDE SEQUENCE [LARGE SCALE GENOMIC DNA]</scope>
    <source>
        <strain evidence="2">CGMCC 1.15419</strain>
    </source>
</reference>